<dbReference type="GeneID" id="64633436"/>
<keyword evidence="2" id="KW-1185">Reference proteome</keyword>
<dbReference type="Proteomes" id="UP000807769">
    <property type="component" value="Unassembled WGS sequence"/>
</dbReference>
<dbReference type="OrthoDB" id="2674194at2759"/>
<proteinExistence type="predicted"/>
<comment type="caution">
    <text evidence="1">The sequence shown here is derived from an EMBL/GenBank/DDBJ whole genome shotgun (WGS) entry which is preliminary data.</text>
</comment>
<reference evidence="1" key="1">
    <citation type="journal article" date="2020" name="New Phytol.">
        <title>Comparative genomics reveals dynamic genome evolution in host specialist ectomycorrhizal fungi.</title>
        <authorList>
            <person name="Lofgren L.A."/>
            <person name="Nguyen N.H."/>
            <person name="Vilgalys R."/>
            <person name="Ruytinx J."/>
            <person name="Liao H.L."/>
            <person name="Branco S."/>
            <person name="Kuo A."/>
            <person name="LaButti K."/>
            <person name="Lipzen A."/>
            <person name="Andreopoulos W."/>
            <person name="Pangilinan J."/>
            <person name="Riley R."/>
            <person name="Hundley H."/>
            <person name="Na H."/>
            <person name="Barry K."/>
            <person name="Grigoriev I.V."/>
            <person name="Stajich J.E."/>
            <person name="Kennedy P.G."/>
        </authorList>
    </citation>
    <scope>NUCLEOTIDE SEQUENCE</scope>
    <source>
        <strain evidence="1">MN1</strain>
    </source>
</reference>
<sequence length="123" mass="13643">MPASIPSVSMLKDTIVLDIDNLDPNWNTYCCHIDIKSPGLKKVVFRLKAPVIKTEEDAEKEGLQSMVKVEDGDVTLMPKEPGMKGKSKLRPGKPNCPLALSCKNMKTWREAYSLVVPSIAFIL</sequence>
<dbReference type="RefSeq" id="XP_041197935.1">
    <property type="nucleotide sequence ID" value="XM_041339420.1"/>
</dbReference>
<organism evidence="1 2">
    <name type="scientific">Suillus subaureus</name>
    <dbReference type="NCBI Taxonomy" id="48587"/>
    <lineage>
        <taxon>Eukaryota</taxon>
        <taxon>Fungi</taxon>
        <taxon>Dikarya</taxon>
        <taxon>Basidiomycota</taxon>
        <taxon>Agaricomycotina</taxon>
        <taxon>Agaricomycetes</taxon>
        <taxon>Agaricomycetidae</taxon>
        <taxon>Boletales</taxon>
        <taxon>Suillineae</taxon>
        <taxon>Suillaceae</taxon>
        <taxon>Suillus</taxon>
    </lineage>
</organism>
<dbReference type="EMBL" id="JABBWG010000004">
    <property type="protein sequence ID" value="KAG1823875.1"/>
    <property type="molecule type" value="Genomic_DNA"/>
</dbReference>
<accession>A0A9P7JI79</accession>
<evidence type="ECO:0000313" key="2">
    <source>
        <dbReference type="Proteomes" id="UP000807769"/>
    </source>
</evidence>
<dbReference type="AlphaFoldDB" id="A0A9P7JI79"/>
<gene>
    <name evidence="1" type="ORF">BJ212DRAFT_1476724</name>
</gene>
<protein>
    <submittedName>
        <fullName evidence="1">Uncharacterized protein</fullName>
    </submittedName>
</protein>
<name>A0A9P7JI79_9AGAM</name>
<evidence type="ECO:0000313" key="1">
    <source>
        <dbReference type="EMBL" id="KAG1823875.1"/>
    </source>
</evidence>